<feature type="compositionally biased region" description="Basic and acidic residues" evidence="1">
    <location>
        <begin position="332"/>
        <end position="350"/>
    </location>
</feature>
<dbReference type="Proteomes" id="UP000735302">
    <property type="component" value="Unassembled WGS sequence"/>
</dbReference>
<feature type="compositionally biased region" description="Acidic residues" evidence="1">
    <location>
        <begin position="285"/>
        <end position="314"/>
    </location>
</feature>
<evidence type="ECO:0000256" key="1">
    <source>
        <dbReference type="SAM" id="MobiDB-lite"/>
    </source>
</evidence>
<evidence type="ECO:0000313" key="3">
    <source>
        <dbReference type="Proteomes" id="UP000735302"/>
    </source>
</evidence>
<dbReference type="EMBL" id="BLXT01007574">
    <property type="protein sequence ID" value="GFO40060.1"/>
    <property type="molecule type" value="Genomic_DNA"/>
</dbReference>
<feature type="region of interest" description="Disordered" evidence="1">
    <location>
        <begin position="48"/>
        <end position="96"/>
    </location>
</feature>
<organism evidence="2 3">
    <name type="scientific">Plakobranchus ocellatus</name>
    <dbReference type="NCBI Taxonomy" id="259542"/>
    <lineage>
        <taxon>Eukaryota</taxon>
        <taxon>Metazoa</taxon>
        <taxon>Spiralia</taxon>
        <taxon>Lophotrochozoa</taxon>
        <taxon>Mollusca</taxon>
        <taxon>Gastropoda</taxon>
        <taxon>Heterobranchia</taxon>
        <taxon>Euthyneura</taxon>
        <taxon>Panpulmonata</taxon>
        <taxon>Sacoglossa</taxon>
        <taxon>Placobranchoidea</taxon>
        <taxon>Plakobranchidae</taxon>
        <taxon>Plakobranchus</taxon>
    </lineage>
</organism>
<comment type="caution">
    <text evidence="2">The sequence shown here is derived from an EMBL/GenBank/DDBJ whole genome shotgun (WGS) entry which is preliminary data.</text>
</comment>
<proteinExistence type="predicted"/>
<feature type="compositionally biased region" description="Basic and acidic residues" evidence="1">
    <location>
        <begin position="358"/>
        <end position="396"/>
    </location>
</feature>
<gene>
    <name evidence="2" type="ORF">PoB_006656500</name>
</gene>
<feature type="compositionally biased region" description="Basic and acidic residues" evidence="1">
    <location>
        <begin position="202"/>
        <end position="220"/>
    </location>
</feature>
<feature type="compositionally biased region" description="Basic and acidic residues" evidence="1">
    <location>
        <begin position="250"/>
        <end position="279"/>
    </location>
</feature>
<name>A0AAV4D7G7_9GAST</name>
<sequence>MATHGCGCHACRAHCLDSKSVEHNGVYMPRHNPALGSFFTGPKGQEYLQEMGDSPRQDIPIPPSPRISKRRPLTAPSYGRRAVYPPGPPVLKPEQQGSSKYKYLKLNIVGSRLPLVNTREPQQQLGVKLPKLPEAANLSERRLEEALDQTYLVNQPMPSPVGAGDSSPFSKQSKLEAEQPKDPEDMNKKEAIDLSGVGAIRIEGKSTWKVKPVEESRPDENLPVSVPVVAEEEPPEVEKKKDEKPEEIEQDNKDEGNTMESEQSKTEAAKEEPDQEKQLEQPPQEVEELPKEDEEVAETQKEEEDTGDEVEIETELSPATDEPEAVLTEEEEPRKTVEDEVEEVQEKQQEDAAAAQSESKEPIEGDAKENGAKEEQDVLEEYHAQEDEADLEAERNSQKEVRFFITEDGYGNVASTEVTAATDNMAIEDSKDKTE</sequence>
<reference evidence="2 3" key="1">
    <citation type="journal article" date="2021" name="Elife">
        <title>Chloroplast acquisition without the gene transfer in kleptoplastic sea slugs, Plakobranchus ocellatus.</title>
        <authorList>
            <person name="Maeda T."/>
            <person name="Takahashi S."/>
            <person name="Yoshida T."/>
            <person name="Shimamura S."/>
            <person name="Takaki Y."/>
            <person name="Nagai Y."/>
            <person name="Toyoda A."/>
            <person name="Suzuki Y."/>
            <person name="Arimoto A."/>
            <person name="Ishii H."/>
            <person name="Satoh N."/>
            <person name="Nishiyama T."/>
            <person name="Hasebe M."/>
            <person name="Maruyama T."/>
            <person name="Minagawa J."/>
            <person name="Obokata J."/>
            <person name="Shigenobu S."/>
        </authorList>
    </citation>
    <scope>NUCLEOTIDE SEQUENCE [LARGE SCALE GENOMIC DNA]</scope>
</reference>
<protein>
    <submittedName>
        <fullName evidence="2">Uncharacterized protein</fullName>
    </submittedName>
</protein>
<accession>A0AAV4D7G7</accession>
<evidence type="ECO:0000313" key="2">
    <source>
        <dbReference type="EMBL" id="GFO40060.1"/>
    </source>
</evidence>
<feature type="compositionally biased region" description="Basic and acidic residues" evidence="1">
    <location>
        <begin position="173"/>
        <end position="192"/>
    </location>
</feature>
<feature type="compositionally biased region" description="Acidic residues" evidence="1">
    <location>
        <begin position="321"/>
        <end position="331"/>
    </location>
</feature>
<keyword evidence="3" id="KW-1185">Reference proteome</keyword>
<dbReference type="AlphaFoldDB" id="A0AAV4D7G7"/>
<feature type="region of interest" description="Disordered" evidence="1">
    <location>
        <begin position="154"/>
        <end position="396"/>
    </location>
</feature>